<reference evidence="1 2" key="1">
    <citation type="submission" date="2013-08" db="EMBL/GenBank/DDBJ databases">
        <authorList>
            <person name="Weinstock G."/>
            <person name="Sodergren E."/>
            <person name="Wylie T."/>
            <person name="Fulton L."/>
            <person name="Fulton R."/>
            <person name="Fronick C."/>
            <person name="O'Laughlin M."/>
            <person name="Godfrey J."/>
            <person name="Miner T."/>
            <person name="Herter B."/>
            <person name="Appelbaum E."/>
            <person name="Cordes M."/>
            <person name="Lek S."/>
            <person name="Wollam A."/>
            <person name="Pepin K.H."/>
            <person name="Palsikar V.B."/>
            <person name="Mitreva M."/>
            <person name="Wilson R.K."/>
        </authorList>
    </citation>
    <scope>NUCLEOTIDE SEQUENCE [LARGE SCALE GENOMIC DNA]</scope>
    <source>
        <strain evidence="1 2">F0542</strain>
    </source>
</reference>
<organism evidence="1 2">
    <name type="scientific">Actinomyces johnsonii F0542</name>
    <dbReference type="NCBI Taxonomy" id="1321818"/>
    <lineage>
        <taxon>Bacteria</taxon>
        <taxon>Bacillati</taxon>
        <taxon>Actinomycetota</taxon>
        <taxon>Actinomycetes</taxon>
        <taxon>Actinomycetales</taxon>
        <taxon>Actinomycetaceae</taxon>
        <taxon>Actinomyces</taxon>
    </lineage>
</organism>
<evidence type="ECO:0000313" key="2">
    <source>
        <dbReference type="Proteomes" id="UP000016536"/>
    </source>
</evidence>
<sequence>MSDPGAMTIPIRARFMMISKVRPMMDGPVLSQDSAGLRTVA</sequence>
<evidence type="ECO:0000313" key="1">
    <source>
        <dbReference type="EMBL" id="ERH22470.1"/>
    </source>
</evidence>
<name>U1Q3E7_9ACTO</name>
<keyword evidence="2" id="KW-1185">Reference proteome</keyword>
<protein>
    <submittedName>
        <fullName evidence="1">Uncharacterized protein</fullName>
    </submittedName>
</protein>
<dbReference type="EMBL" id="AWSE01000168">
    <property type="protein sequence ID" value="ERH22470.1"/>
    <property type="molecule type" value="Genomic_DNA"/>
</dbReference>
<dbReference type="HOGENOM" id="CLU_3264495_0_0_11"/>
<comment type="caution">
    <text evidence="1">The sequence shown here is derived from an EMBL/GenBank/DDBJ whole genome shotgun (WGS) entry which is preliminary data.</text>
</comment>
<dbReference type="AlphaFoldDB" id="U1Q3E7"/>
<accession>U1Q3E7</accession>
<proteinExistence type="predicted"/>
<gene>
    <name evidence="1" type="ORF">HMPREF1979_02573</name>
</gene>
<dbReference type="Proteomes" id="UP000016536">
    <property type="component" value="Unassembled WGS sequence"/>
</dbReference>